<dbReference type="SUPFAM" id="SSF47459">
    <property type="entry name" value="HLH, helix-loop-helix DNA-binding domain"/>
    <property type="match status" value="1"/>
</dbReference>
<dbReference type="Proteomes" id="UP000500860">
    <property type="component" value="Segment"/>
</dbReference>
<dbReference type="InterPro" id="IPR036638">
    <property type="entry name" value="HLH_DNA-bd_sf"/>
</dbReference>
<dbReference type="EMBL" id="MN432490">
    <property type="protein sequence ID" value="QJC63435.1"/>
    <property type="molecule type" value="Genomic_DNA"/>
</dbReference>
<feature type="compositionally biased region" description="Pro residues" evidence="1">
    <location>
        <begin position="66"/>
        <end position="76"/>
    </location>
</feature>
<proteinExistence type="predicted"/>
<protein>
    <recommendedName>
        <fullName evidence="2">BHLH domain-containing protein</fullName>
    </recommendedName>
</protein>
<evidence type="ECO:0000259" key="2">
    <source>
        <dbReference type="PROSITE" id="PS50888"/>
    </source>
</evidence>
<accession>A0A6M3QSP5</accession>
<feature type="domain" description="BHLH" evidence="2">
    <location>
        <begin position="139"/>
        <end position="192"/>
    </location>
</feature>
<gene>
    <name evidence="3" type="primary">82</name>
</gene>
<dbReference type="GO" id="GO:0046983">
    <property type="term" value="F:protein dimerization activity"/>
    <property type="evidence" value="ECO:0007669"/>
    <property type="project" value="InterPro"/>
</dbReference>
<feature type="region of interest" description="Disordered" evidence="1">
    <location>
        <begin position="64"/>
        <end position="145"/>
    </location>
</feature>
<feature type="compositionally biased region" description="Low complexity" evidence="1">
    <location>
        <begin position="98"/>
        <end position="119"/>
    </location>
</feature>
<dbReference type="PROSITE" id="PS50888">
    <property type="entry name" value="BHLH"/>
    <property type="match status" value="1"/>
</dbReference>
<dbReference type="InterPro" id="IPR011598">
    <property type="entry name" value="bHLH_dom"/>
</dbReference>
<evidence type="ECO:0000256" key="1">
    <source>
        <dbReference type="SAM" id="MobiDB-lite"/>
    </source>
</evidence>
<reference evidence="3 4" key="1">
    <citation type="submission" date="2019-09" db="EMBL/GenBank/DDBJ databases">
        <title>Repeated detections of megalocytivirus infection in ornamental and wild banggai cardinalfish Pterapogon kauderni.</title>
        <authorList>
            <person name="Koda S.A."/>
            <person name="Subramaniam K."/>
            <person name="Yanong R.P."/>
            <person name="Pouder D.B."/>
            <person name="Pedersen M."/>
            <person name="Pelton C."/>
            <person name="Groff J.M."/>
            <person name="Phelps N."/>
            <person name="Armien A.G."/>
            <person name="Waltzek T.B."/>
        </authorList>
    </citation>
    <scope>NUCLEOTIDE SEQUENCE [LARGE SCALE GENOMIC DNA]</scope>
    <source>
        <strain evidence="3">BCIV/WVL17393/2012</strain>
    </source>
</reference>
<organism evidence="3 4">
    <name type="scientific">Banggai cardinalfish iridovirus</name>
    <dbReference type="NCBI Taxonomy" id="565290"/>
    <lineage>
        <taxon>Viruses</taxon>
        <taxon>Varidnaviria</taxon>
        <taxon>Bamfordvirae</taxon>
        <taxon>Nucleocytoviricota</taxon>
        <taxon>Megaviricetes</taxon>
        <taxon>Pimascovirales</taxon>
        <taxon>Pimascovirales incertae sedis</taxon>
        <taxon>Iridoviridae</taxon>
        <taxon>Alphairidovirinae</taxon>
        <taxon>Megalocytivirus</taxon>
        <taxon>Megalocytivirus pagrus1</taxon>
        <taxon>Infectious spleen and kidney necrosis virus</taxon>
    </lineage>
</organism>
<dbReference type="Gene3D" id="4.10.280.10">
    <property type="entry name" value="Helix-loop-helix DNA-binding domain"/>
    <property type="match status" value="1"/>
</dbReference>
<evidence type="ECO:0000313" key="3">
    <source>
        <dbReference type="EMBL" id="QJC63435.1"/>
    </source>
</evidence>
<evidence type="ECO:0000313" key="4">
    <source>
        <dbReference type="Proteomes" id="UP000500860"/>
    </source>
</evidence>
<name>A0A6M3QSP5_ISKNV</name>
<sequence>MNIALYSTMRCRNKIRKMDCICHLDCLFTNPFTKCSCSSHQHTPSCPQAKTMWCDDYLTRRRLELMPPPPPPPPPKASECTEESSSGDQPPPPPSPLPKASECTEESSSGWTSSGSGSSADHESRRKRGTGRSPSYSRPERICHNNSERVRRMQFKDDMDCLATIIEQCGHTVQRRTKREIIASAIQCLLSMQQKLRQAAQ</sequence>